<name>A0A319AST9_9EURO</name>
<dbReference type="EMBL" id="KZ821219">
    <property type="protein sequence ID" value="PYH49312.1"/>
    <property type="molecule type" value="Genomic_DNA"/>
</dbReference>
<dbReference type="InterPro" id="IPR001810">
    <property type="entry name" value="F-box_dom"/>
</dbReference>
<dbReference type="OrthoDB" id="5279008at2759"/>
<evidence type="ECO:0000313" key="3">
    <source>
        <dbReference type="Proteomes" id="UP000248349"/>
    </source>
</evidence>
<evidence type="ECO:0000259" key="1">
    <source>
        <dbReference type="PROSITE" id="PS50181"/>
    </source>
</evidence>
<proteinExistence type="predicted"/>
<dbReference type="Proteomes" id="UP000248349">
    <property type="component" value="Unassembled WGS sequence"/>
</dbReference>
<dbReference type="GeneID" id="37078332"/>
<keyword evidence="3" id="KW-1185">Reference proteome</keyword>
<dbReference type="PROSITE" id="PS50181">
    <property type="entry name" value="FBOX"/>
    <property type="match status" value="1"/>
</dbReference>
<dbReference type="SUPFAM" id="SSF81383">
    <property type="entry name" value="F-box domain"/>
    <property type="match status" value="1"/>
</dbReference>
<accession>A0A319AST9</accession>
<feature type="domain" description="F-box" evidence="1">
    <location>
        <begin position="1"/>
        <end position="41"/>
    </location>
</feature>
<gene>
    <name evidence="2" type="ORF">BP01DRAFT_378879</name>
</gene>
<dbReference type="InterPro" id="IPR032675">
    <property type="entry name" value="LRR_dom_sf"/>
</dbReference>
<dbReference type="InterPro" id="IPR036047">
    <property type="entry name" value="F-box-like_dom_sf"/>
</dbReference>
<dbReference type="AlphaFoldDB" id="A0A319AST9"/>
<dbReference type="RefSeq" id="XP_025435294.1">
    <property type="nucleotide sequence ID" value="XM_025577103.1"/>
</dbReference>
<dbReference type="Pfam" id="PF12937">
    <property type="entry name" value="F-box-like"/>
    <property type="match status" value="1"/>
</dbReference>
<dbReference type="Gene3D" id="3.80.10.10">
    <property type="entry name" value="Ribonuclease Inhibitor"/>
    <property type="match status" value="1"/>
</dbReference>
<protein>
    <recommendedName>
        <fullName evidence="1">F-box domain-containing protein</fullName>
    </recommendedName>
</protein>
<organism evidence="2 3">
    <name type="scientific">Aspergillus saccharolyticus JOP 1030-1</name>
    <dbReference type="NCBI Taxonomy" id="1450539"/>
    <lineage>
        <taxon>Eukaryota</taxon>
        <taxon>Fungi</taxon>
        <taxon>Dikarya</taxon>
        <taxon>Ascomycota</taxon>
        <taxon>Pezizomycotina</taxon>
        <taxon>Eurotiomycetes</taxon>
        <taxon>Eurotiomycetidae</taxon>
        <taxon>Eurotiales</taxon>
        <taxon>Aspergillaceae</taxon>
        <taxon>Aspergillus</taxon>
        <taxon>Aspergillus subgen. Circumdati</taxon>
    </lineage>
</organism>
<sequence length="526" mass="59766">MSFATLPSELIIQICGHLELIDWCALRLTCKTLFLRTWERFADSSFQTICVLITSEGLSRLAALAADENLRPRVKELWIVPTLFEGSLDKEYSPPGPIPMALNNSFFSRGVYAEGLWTDTEIFNRFTAYQAMVADHCQVLDTGAFTSALRKSLACFNNLGGVGLRSCPTWVLLDSSRPMKFPCLGVRHLRDQLPCHRTVRSSGYSERAKATMGDKHARVFLEVIDAVVTAQQKLQRLETCDRHHCGVAAQDLITLTTKPQYQQFLQLLQTLENLHLCLCSTGKVPARDEHGDRLRGILEMVVTAAPGLRTLTFSLSCTPEKHLKPQLFSQLAQRVYFTRLVEVELRDLDTTRDDLRAFLRSATTTLQRLSLSSISLAESIQTASPWNPRASRADRKQWQVNYRAEIVHRWQTVWANLYDDLPSLRYLYMGNLLFRGHPIDVSDPLWMRSGRSRQTCHARAVAFDADHAQIPLGEWIRQLKANASEMVMNDFLPEWRWVGRSSTPHFVSGPFRQRPSAAGRNEQQSD</sequence>
<reference evidence="2 3" key="1">
    <citation type="submission" date="2016-12" db="EMBL/GenBank/DDBJ databases">
        <title>The genomes of Aspergillus section Nigri reveals drivers in fungal speciation.</title>
        <authorList>
            <consortium name="DOE Joint Genome Institute"/>
            <person name="Vesth T.C."/>
            <person name="Nybo J."/>
            <person name="Theobald S."/>
            <person name="Brandl J."/>
            <person name="Frisvad J.C."/>
            <person name="Nielsen K.F."/>
            <person name="Lyhne E.K."/>
            <person name="Kogle M.E."/>
            <person name="Kuo A."/>
            <person name="Riley R."/>
            <person name="Clum A."/>
            <person name="Nolan M."/>
            <person name="Lipzen A."/>
            <person name="Salamov A."/>
            <person name="Henrissat B."/>
            <person name="Wiebenga A."/>
            <person name="De Vries R.P."/>
            <person name="Grigoriev I.V."/>
            <person name="Mortensen U.H."/>
            <person name="Andersen M.R."/>
            <person name="Baker S.E."/>
        </authorList>
    </citation>
    <scope>NUCLEOTIDE SEQUENCE [LARGE SCALE GENOMIC DNA]</scope>
    <source>
        <strain evidence="2 3">JOP 1030-1</strain>
    </source>
</reference>
<dbReference type="CDD" id="cd09917">
    <property type="entry name" value="F-box_SF"/>
    <property type="match status" value="1"/>
</dbReference>
<evidence type="ECO:0000313" key="2">
    <source>
        <dbReference type="EMBL" id="PYH49312.1"/>
    </source>
</evidence>